<reference evidence="3 4" key="1">
    <citation type="submission" date="2020-07" db="EMBL/GenBank/DDBJ databases">
        <title>Metarhizium humberi genome.</title>
        <authorList>
            <person name="Lysoe E."/>
        </authorList>
    </citation>
    <scope>NUCLEOTIDE SEQUENCE [LARGE SCALE GENOMIC DNA]</scope>
    <source>
        <strain evidence="3 4">ESALQ1638</strain>
    </source>
</reference>
<evidence type="ECO:0000313" key="4">
    <source>
        <dbReference type="Proteomes" id="UP000764110"/>
    </source>
</evidence>
<keyword evidence="2" id="KW-0732">Signal</keyword>
<evidence type="ECO:0000256" key="1">
    <source>
        <dbReference type="SAM" id="MobiDB-lite"/>
    </source>
</evidence>
<dbReference type="EMBL" id="JACEFI010000027">
    <property type="protein sequence ID" value="KAH0592711.1"/>
    <property type="molecule type" value="Genomic_DNA"/>
</dbReference>
<gene>
    <name evidence="3" type="ORF">MHUMG1_09535</name>
</gene>
<proteinExistence type="predicted"/>
<keyword evidence="4" id="KW-1185">Reference proteome</keyword>
<feature type="chain" id="PRO_5040364389" evidence="2">
    <location>
        <begin position="17"/>
        <end position="218"/>
    </location>
</feature>
<organism evidence="3 4">
    <name type="scientific">Metarhizium humberi</name>
    <dbReference type="NCBI Taxonomy" id="2596975"/>
    <lineage>
        <taxon>Eukaryota</taxon>
        <taxon>Fungi</taxon>
        <taxon>Dikarya</taxon>
        <taxon>Ascomycota</taxon>
        <taxon>Pezizomycotina</taxon>
        <taxon>Sordariomycetes</taxon>
        <taxon>Hypocreomycetidae</taxon>
        <taxon>Hypocreales</taxon>
        <taxon>Clavicipitaceae</taxon>
        <taxon>Metarhizium</taxon>
    </lineage>
</organism>
<evidence type="ECO:0000313" key="3">
    <source>
        <dbReference type="EMBL" id="KAH0592711.1"/>
    </source>
</evidence>
<evidence type="ECO:0000256" key="2">
    <source>
        <dbReference type="SAM" id="SignalP"/>
    </source>
</evidence>
<comment type="caution">
    <text evidence="3">The sequence shown here is derived from an EMBL/GenBank/DDBJ whole genome shotgun (WGS) entry which is preliminary data.</text>
</comment>
<dbReference type="AlphaFoldDB" id="A0A9P8S2R0"/>
<name>A0A9P8S2R0_9HYPO</name>
<protein>
    <submittedName>
        <fullName evidence="3">Uncharacterized protein</fullName>
    </submittedName>
</protein>
<dbReference type="Proteomes" id="UP000764110">
    <property type="component" value="Unassembled WGS sequence"/>
</dbReference>
<feature type="region of interest" description="Disordered" evidence="1">
    <location>
        <begin position="110"/>
        <end position="129"/>
    </location>
</feature>
<feature type="signal peptide" evidence="2">
    <location>
        <begin position="1"/>
        <end position="16"/>
    </location>
</feature>
<accession>A0A9P8S2R0</accession>
<sequence length="218" mass="23354">MIYLAALAVLSTLAAANPLLRRQDQQRADDALTLRANFCLHLDKPECKGLFEKCKAEGKYVEDCIPQHHPTCMQDESSPCSRAAVQCLADHSKEEEAFKDCILEKVMPAPDTVDDADNEQSAPSGPGQAELACESASVDFQDAWVDNKCGGTTDAGETTDASESNNVALENEPAACKEARDAFDKVWDANNCEAVLNAALGTPQGDSDLNAVSLDDSD</sequence>